<dbReference type="AlphaFoldDB" id="A0A6G0WM43"/>
<dbReference type="Gene3D" id="1.20.120.550">
    <property type="entry name" value="Membrane associated eicosanoid/glutathione metabolism-like domain"/>
    <property type="match status" value="1"/>
</dbReference>
<evidence type="ECO:0000256" key="4">
    <source>
        <dbReference type="ARBA" id="ARBA00010459"/>
    </source>
</evidence>
<dbReference type="GO" id="GO:0005741">
    <property type="term" value="C:mitochondrial outer membrane"/>
    <property type="evidence" value="ECO:0007669"/>
    <property type="project" value="UniProtKB-SubCell"/>
</dbReference>
<dbReference type="GO" id="GO:0004364">
    <property type="term" value="F:glutathione transferase activity"/>
    <property type="evidence" value="ECO:0007669"/>
    <property type="project" value="UniProtKB-EC"/>
</dbReference>
<dbReference type="SUPFAM" id="SSF161084">
    <property type="entry name" value="MAPEG domain-like"/>
    <property type="match status" value="1"/>
</dbReference>
<evidence type="ECO:0000256" key="11">
    <source>
        <dbReference type="ARBA" id="ARBA00022990"/>
    </source>
</evidence>
<comment type="subcellular location">
    <subcellularLocation>
        <location evidence="3">Endoplasmic reticulum membrane</location>
        <topology evidence="3">Multi-pass membrane protein</topology>
    </subcellularLocation>
    <subcellularLocation>
        <location evidence="2">Mitochondrion outer membrane</location>
    </subcellularLocation>
</comment>
<comment type="catalytic activity">
    <reaction evidence="16">
        <text>RX + glutathione = an S-substituted glutathione + a halide anion + H(+)</text>
        <dbReference type="Rhea" id="RHEA:16437"/>
        <dbReference type="ChEBI" id="CHEBI:15378"/>
        <dbReference type="ChEBI" id="CHEBI:16042"/>
        <dbReference type="ChEBI" id="CHEBI:17792"/>
        <dbReference type="ChEBI" id="CHEBI:57925"/>
        <dbReference type="ChEBI" id="CHEBI:90779"/>
        <dbReference type="EC" id="2.5.1.18"/>
    </reaction>
    <physiologicalReaction direction="left-to-right" evidence="16">
        <dbReference type="Rhea" id="RHEA:16438"/>
    </physiologicalReaction>
</comment>
<proteinExistence type="inferred from homology"/>
<dbReference type="InterPro" id="IPR001129">
    <property type="entry name" value="Membr-assoc_MAPEG"/>
</dbReference>
<protein>
    <recommendedName>
        <fullName evidence="15">Microsomal glutathione S-transferase 1</fullName>
        <ecNumber evidence="5">2.5.1.18</ecNumber>
    </recommendedName>
</protein>
<evidence type="ECO:0000256" key="2">
    <source>
        <dbReference type="ARBA" id="ARBA00004294"/>
    </source>
</evidence>
<evidence type="ECO:0000256" key="5">
    <source>
        <dbReference type="ARBA" id="ARBA00012452"/>
    </source>
</evidence>
<evidence type="ECO:0000256" key="7">
    <source>
        <dbReference type="ARBA" id="ARBA00022692"/>
    </source>
</evidence>
<dbReference type="EMBL" id="VJMJ01000178">
    <property type="protein sequence ID" value="KAF0728410.1"/>
    <property type="molecule type" value="Genomic_DNA"/>
</dbReference>
<evidence type="ECO:0000256" key="6">
    <source>
        <dbReference type="ARBA" id="ARBA00022679"/>
    </source>
</evidence>
<evidence type="ECO:0000256" key="15">
    <source>
        <dbReference type="ARBA" id="ARBA00039397"/>
    </source>
</evidence>
<evidence type="ECO:0000256" key="9">
    <source>
        <dbReference type="ARBA" id="ARBA00022824"/>
    </source>
</evidence>
<gene>
    <name evidence="19" type="ORF">Ae201684_013774</name>
</gene>
<keyword evidence="13 18" id="KW-0472">Membrane</keyword>
<evidence type="ECO:0000256" key="18">
    <source>
        <dbReference type="SAM" id="Phobius"/>
    </source>
</evidence>
<comment type="subunit">
    <text evidence="14">Homotrimer; The trimer binds only one molecule of glutathione.</text>
</comment>
<keyword evidence="6" id="KW-0808">Transferase</keyword>
<dbReference type="Proteomes" id="UP000481153">
    <property type="component" value="Unassembled WGS sequence"/>
</dbReference>
<dbReference type="EC" id="2.5.1.18" evidence="5"/>
<evidence type="ECO:0000256" key="16">
    <source>
        <dbReference type="ARBA" id="ARBA00049385"/>
    </source>
</evidence>
<name>A0A6G0WM43_9STRA</name>
<dbReference type="InterPro" id="IPR040162">
    <property type="entry name" value="MGST1-like"/>
</dbReference>
<dbReference type="PANTHER" id="PTHR10689:SF6">
    <property type="entry name" value="MICROSOMAL GLUTATHIONE S-TRANSFERASE 1"/>
    <property type="match status" value="1"/>
</dbReference>
<comment type="similarity">
    <text evidence="4">Belongs to the MAPEG family.</text>
</comment>
<evidence type="ECO:0000256" key="10">
    <source>
        <dbReference type="ARBA" id="ARBA00022989"/>
    </source>
</evidence>
<organism evidence="19 20">
    <name type="scientific">Aphanomyces euteiches</name>
    <dbReference type="NCBI Taxonomy" id="100861"/>
    <lineage>
        <taxon>Eukaryota</taxon>
        <taxon>Sar</taxon>
        <taxon>Stramenopiles</taxon>
        <taxon>Oomycota</taxon>
        <taxon>Saprolegniomycetes</taxon>
        <taxon>Saprolegniales</taxon>
        <taxon>Verrucalvaceae</taxon>
        <taxon>Aphanomyces</taxon>
    </lineage>
</organism>
<keyword evidence="9" id="KW-0256">Endoplasmic reticulum</keyword>
<evidence type="ECO:0000256" key="14">
    <source>
        <dbReference type="ARBA" id="ARBA00038540"/>
    </source>
</evidence>
<evidence type="ECO:0000256" key="3">
    <source>
        <dbReference type="ARBA" id="ARBA00004477"/>
    </source>
</evidence>
<evidence type="ECO:0000313" key="19">
    <source>
        <dbReference type="EMBL" id="KAF0728410.1"/>
    </source>
</evidence>
<dbReference type="GO" id="GO:0005789">
    <property type="term" value="C:endoplasmic reticulum membrane"/>
    <property type="evidence" value="ECO:0007669"/>
    <property type="project" value="UniProtKB-SubCell"/>
</dbReference>
<feature type="region of interest" description="Disordered" evidence="17">
    <location>
        <begin position="47"/>
        <end position="67"/>
    </location>
</feature>
<keyword evidence="11" id="KW-0007">Acetylation</keyword>
<dbReference type="PANTHER" id="PTHR10689">
    <property type="entry name" value="MICROSOMAL GLUTATHIONE S-TRANSFERASE 1"/>
    <property type="match status" value="1"/>
</dbReference>
<accession>A0A6G0WM43</accession>
<keyword evidence="20" id="KW-1185">Reference proteome</keyword>
<dbReference type="VEuPathDB" id="FungiDB:AeMF1_011053"/>
<evidence type="ECO:0000256" key="13">
    <source>
        <dbReference type="ARBA" id="ARBA00023136"/>
    </source>
</evidence>
<keyword evidence="8" id="KW-1000">Mitochondrion outer membrane</keyword>
<keyword evidence="7 18" id="KW-0812">Transmembrane</keyword>
<evidence type="ECO:0000256" key="8">
    <source>
        <dbReference type="ARBA" id="ARBA00022787"/>
    </source>
</evidence>
<comment type="function">
    <text evidence="1">Conjugation of reduced glutathione to a wide number of exogenous and endogenous hydrophobic electrophiles.</text>
</comment>
<dbReference type="Pfam" id="PF01124">
    <property type="entry name" value="MAPEG"/>
    <property type="match status" value="1"/>
</dbReference>
<sequence length="155" mass="16635">MTSASSPTDLRIATVCTLVLYLKMIVALGVQGTVKFKSGARAPEDLAHAQAKSEEPVAATDPEELRKAKEREHRWNRIVGNDMENIPLGIILAWVSIMAGGNTSATSVLFILFTVCRVVHTVAFANGVFLPRTLAWQIGVLSTLCLAVTAVIGAF</sequence>
<comment type="caution">
    <text evidence="19">The sequence shown here is derived from an EMBL/GenBank/DDBJ whole genome shotgun (WGS) entry which is preliminary data.</text>
</comment>
<reference evidence="19 20" key="1">
    <citation type="submission" date="2019-07" db="EMBL/GenBank/DDBJ databases">
        <title>Genomics analysis of Aphanomyces spp. identifies a new class of oomycete effector associated with host adaptation.</title>
        <authorList>
            <person name="Gaulin E."/>
        </authorList>
    </citation>
    <scope>NUCLEOTIDE SEQUENCE [LARGE SCALE GENOMIC DNA]</scope>
    <source>
        <strain evidence="19 20">ATCC 201684</strain>
    </source>
</reference>
<keyword evidence="12" id="KW-0496">Mitochondrion</keyword>
<feature type="transmembrane region" description="Helical" evidence="18">
    <location>
        <begin position="134"/>
        <end position="154"/>
    </location>
</feature>
<evidence type="ECO:0000313" key="20">
    <source>
        <dbReference type="Proteomes" id="UP000481153"/>
    </source>
</evidence>
<dbReference type="InterPro" id="IPR023352">
    <property type="entry name" value="MAPEG-like_dom_sf"/>
</dbReference>
<feature type="transmembrane region" description="Helical" evidence="18">
    <location>
        <begin position="12"/>
        <end position="30"/>
    </location>
</feature>
<evidence type="ECO:0000256" key="17">
    <source>
        <dbReference type="SAM" id="MobiDB-lite"/>
    </source>
</evidence>
<feature type="transmembrane region" description="Helical" evidence="18">
    <location>
        <begin position="91"/>
        <end position="114"/>
    </location>
</feature>
<evidence type="ECO:0000256" key="12">
    <source>
        <dbReference type="ARBA" id="ARBA00023128"/>
    </source>
</evidence>
<evidence type="ECO:0000256" key="1">
    <source>
        <dbReference type="ARBA" id="ARBA00003701"/>
    </source>
</evidence>
<keyword evidence="10 18" id="KW-1133">Transmembrane helix</keyword>